<protein>
    <submittedName>
        <fullName evidence="4">Secreted protein</fullName>
    </submittedName>
</protein>
<feature type="chain" id="PRO_5043120884" evidence="1">
    <location>
        <begin position="26"/>
        <end position="83"/>
    </location>
</feature>
<dbReference type="EMBL" id="UYRR01016336">
    <property type="protein sequence ID" value="VDK28378.1"/>
    <property type="molecule type" value="Genomic_DNA"/>
</dbReference>
<evidence type="ECO:0000256" key="1">
    <source>
        <dbReference type="SAM" id="SignalP"/>
    </source>
</evidence>
<reference evidence="2 3" key="2">
    <citation type="submission" date="2018-11" db="EMBL/GenBank/DDBJ databases">
        <authorList>
            <consortium name="Pathogen Informatics"/>
        </authorList>
    </citation>
    <scope>NUCLEOTIDE SEQUENCE [LARGE SCALE GENOMIC DNA]</scope>
</reference>
<dbReference type="Proteomes" id="UP000267096">
    <property type="component" value="Unassembled WGS sequence"/>
</dbReference>
<organism evidence="4">
    <name type="scientific">Anisakis simplex</name>
    <name type="common">Herring worm</name>
    <dbReference type="NCBI Taxonomy" id="6269"/>
    <lineage>
        <taxon>Eukaryota</taxon>
        <taxon>Metazoa</taxon>
        <taxon>Ecdysozoa</taxon>
        <taxon>Nematoda</taxon>
        <taxon>Chromadorea</taxon>
        <taxon>Rhabditida</taxon>
        <taxon>Spirurina</taxon>
        <taxon>Ascaridomorpha</taxon>
        <taxon>Ascaridoidea</taxon>
        <taxon>Anisakidae</taxon>
        <taxon>Anisakis</taxon>
        <taxon>Anisakis simplex complex</taxon>
    </lineage>
</organism>
<gene>
    <name evidence="2" type="ORF">ASIM_LOCUS7037</name>
</gene>
<dbReference type="WBParaSite" id="ASIM_0000726601-mRNA-1">
    <property type="protein sequence ID" value="ASIM_0000726601-mRNA-1"/>
    <property type="gene ID" value="ASIM_0000726601"/>
</dbReference>
<evidence type="ECO:0000313" key="3">
    <source>
        <dbReference type="Proteomes" id="UP000267096"/>
    </source>
</evidence>
<reference evidence="4" key="1">
    <citation type="submission" date="2017-02" db="UniProtKB">
        <authorList>
            <consortium name="WormBaseParasite"/>
        </authorList>
    </citation>
    <scope>IDENTIFICATION</scope>
</reference>
<name>A0A0M3JI01_ANISI</name>
<dbReference type="AlphaFoldDB" id="A0A0M3JI01"/>
<keyword evidence="1" id="KW-0732">Signal</keyword>
<keyword evidence="3" id="KW-1185">Reference proteome</keyword>
<proteinExistence type="predicted"/>
<feature type="signal peptide" evidence="1">
    <location>
        <begin position="1"/>
        <end position="25"/>
    </location>
</feature>
<accession>A0A0M3JI01</accession>
<evidence type="ECO:0000313" key="4">
    <source>
        <dbReference type="WBParaSite" id="ASIM_0000726601-mRNA-1"/>
    </source>
</evidence>
<evidence type="ECO:0000313" key="2">
    <source>
        <dbReference type="EMBL" id="VDK28378.1"/>
    </source>
</evidence>
<sequence>MQHVFPHHAVLFRWVLVMICRECFDGVVDIRVKKIQWKSSKMLSKPKKCVWIGKTISSQSILEMINSDCSSHNSSSLTVQCHS</sequence>